<feature type="compositionally biased region" description="Basic and acidic residues" evidence="2">
    <location>
        <begin position="2229"/>
        <end position="2252"/>
    </location>
</feature>
<feature type="compositionally biased region" description="Basic and acidic residues" evidence="2">
    <location>
        <begin position="1518"/>
        <end position="1528"/>
    </location>
</feature>
<evidence type="ECO:0000256" key="1">
    <source>
        <dbReference type="PROSITE-ProRule" id="PRU00042"/>
    </source>
</evidence>
<feature type="compositionally biased region" description="Polar residues" evidence="2">
    <location>
        <begin position="2723"/>
        <end position="2733"/>
    </location>
</feature>
<feature type="compositionally biased region" description="Low complexity" evidence="2">
    <location>
        <begin position="3135"/>
        <end position="3144"/>
    </location>
</feature>
<dbReference type="RefSeq" id="XP_015516043.2">
    <property type="nucleotide sequence ID" value="XM_015660557.2"/>
</dbReference>
<feature type="compositionally biased region" description="Basic and acidic residues" evidence="2">
    <location>
        <begin position="1239"/>
        <end position="1251"/>
    </location>
</feature>
<keyword evidence="1" id="KW-0862">Zinc</keyword>
<feature type="compositionally biased region" description="Basic residues" evidence="2">
    <location>
        <begin position="2916"/>
        <end position="2931"/>
    </location>
</feature>
<feature type="compositionally biased region" description="Acidic residues" evidence="2">
    <location>
        <begin position="2582"/>
        <end position="2591"/>
    </location>
</feature>
<feature type="compositionally biased region" description="Basic and acidic residues" evidence="2">
    <location>
        <begin position="4412"/>
        <end position="4422"/>
    </location>
</feature>
<feature type="region of interest" description="Disordered" evidence="2">
    <location>
        <begin position="3591"/>
        <end position="3636"/>
    </location>
</feature>
<feature type="compositionally biased region" description="Basic and acidic residues" evidence="2">
    <location>
        <begin position="4189"/>
        <end position="4198"/>
    </location>
</feature>
<feature type="compositionally biased region" description="Low complexity" evidence="2">
    <location>
        <begin position="3117"/>
        <end position="3127"/>
    </location>
</feature>
<feature type="compositionally biased region" description="Basic residues" evidence="2">
    <location>
        <begin position="3784"/>
        <end position="3800"/>
    </location>
</feature>
<feature type="region of interest" description="Disordered" evidence="2">
    <location>
        <begin position="1"/>
        <end position="45"/>
    </location>
</feature>
<feature type="compositionally biased region" description="Basic residues" evidence="2">
    <location>
        <begin position="1554"/>
        <end position="1568"/>
    </location>
</feature>
<evidence type="ECO:0000313" key="4">
    <source>
        <dbReference type="Proteomes" id="UP000829291"/>
    </source>
</evidence>
<feature type="compositionally biased region" description="Basic and acidic residues" evidence="2">
    <location>
        <begin position="3873"/>
        <end position="3884"/>
    </location>
</feature>
<proteinExistence type="predicted"/>
<feature type="region of interest" description="Disordered" evidence="2">
    <location>
        <begin position="2647"/>
        <end position="2774"/>
    </location>
</feature>
<dbReference type="GeneID" id="107221539"/>
<feature type="compositionally biased region" description="Basic residues" evidence="2">
    <location>
        <begin position="849"/>
        <end position="864"/>
    </location>
</feature>
<dbReference type="InterPro" id="IPR013087">
    <property type="entry name" value="Znf_C2H2_type"/>
</dbReference>
<feature type="region of interest" description="Disordered" evidence="2">
    <location>
        <begin position="184"/>
        <end position="252"/>
    </location>
</feature>
<feature type="compositionally biased region" description="Basic and acidic residues" evidence="2">
    <location>
        <begin position="912"/>
        <end position="925"/>
    </location>
</feature>
<keyword evidence="1" id="KW-0479">Metal-binding</keyword>
<feature type="compositionally biased region" description="Basic and acidic residues" evidence="2">
    <location>
        <begin position="2886"/>
        <end position="2897"/>
    </location>
</feature>
<feature type="region of interest" description="Disordered" evidence="2">
    <location>
        <begin position="4189"/>
        <end position="4335"/>
    </location>
</feature>
<feature type="region of interest" description="Disordered" evidence="2">
    <location>
        <begin position="4116"/>
        <end position="4177"/>
    </location>
</feature>
<feature type="compositionally biased region" description="Basic and acidic residues" evidence="2">
    <location>
        <begin position="2667"/>
        <end position="2678"/>
    </location>
</feature>
<feature type="region of interest" description="Disordered" evidence="2">
    <location>
        <begin position="1119"/>
        <end position="1252"/>
    </location>
</feature>
<feature type="compositionally biased region" description="Low complexity" evidence="2">
    <location>
        <begin position="1301"/>
        <end position="1312"/>
    </location>
</feature>
<dbReference type="GO" id="GO:0008270">
    <property type="term" value="F:zinc ion binding"/>
    <property type="evidence" value="ECO:0007669"/>
    <property type="project" value="UniProtKB-KW"/>
</dbReference>
<gene>
    <name evidence="5" type="primary">LOC107221539</name>
</gene>
<feature type="compositionally biased region" description="Polar residues" evidence="2">
    <location>
        <begin position="567"/>
        <end position="576"/>
    </location>
</feature>
<feature type="compositionally biased region" description="Basic and acidic residues" evidence="2">
    <location>
        <begin position="4001"/>
        <end position="4019"/>
    </location>
</feature>
<feature type="compositionally biased region" description="Polar residues" evidence="2">
    <location>
        <begin position="3145"/>
        <end position="3155"/>
    </location>
</feature>
<feature type="region of interest" description="Disordered" evidence="2">
    <location>
        <begin position="3843"/>
        <end position="3952"/>
    </location>
</feature>
<feature type="compositionally biased region" description="Basic and acidic residues" evidence="2">
    <location>
        <begin position="4138"/>
        <end position="4177"/>
    </location>
</feature>
<feature type="region of interest" description="Disordered" evidence="2">
    <location>
        <begin position="4405"/>
        <end position="4433"/>
    </location>
</feature>
<feature type="compositionally biased region" description="Basic and acidic residues" evidence="2">
    <location>
        <begin position="4247"/>
        <end position="4260"/>
    </location>
</feature>
<dbReference type="PROSITE" id="PS00028">
    <property type="entry name" value="ZINC_FINGER_C2H2_1"/>
    <property type="match status" value="3"/>
</dbReference>
<feature type="compositionally biased region" description="Basic and acidic residues" evidence="2">
    <location>
        <begin position="3035"/>
        <end position="3045"/>
    </location>
</feature>
<feature type="compositionally biased region" description="Polar residues" evidence="2">
    <location>
        <begin position="2405"/>
        <end position="2426"/>
    </location>
</feature>
<dbReference type="OrthoDB" id="6382392at2759"/>
<feature type="region of interest" description="Disordered" evidence="2">
    <location>
        <begin position="3408"/>
        <end position="3441"/>
    </location>
</feature>
<evidence type="ECO:0000313" key="5">
    <source>
        <dbReference type="RefSeq" id="XP_015516043.2"/>
    </source>
</evidence>
<feature type="compositionally biased region" description="Basic and acidic residues" evidence="2">
    <location>
        <begin position="2026"/>
        <end position="2040"/>
    </location>
</feature>
<feature type="region of interest" description="Disordered" evidence="2">
    <location>
        <begin position="80"/>
        <end position="157"/>
    </location>
</feature>
<feature type="compositionally biased region" description="Basic residues" evidence="2">
    <location>
        <begin position="3591"/>
        <end position="3606"/>
    </location>
</feature>
<feature type="region of interest" description="Disordered" evidence="2">
    <location>
        <begin position="3991"/>
        <end position="4091"/>
    </location>
</feature>
<feature type="compositionally biased region" description="Basic residues" evidence="2">
    <location>
        <begin position="1289"/>
        <end position="1298"/>
    </location>
</feature>
<feature type="compositionally biased region" description="Basic and acidic residues" evidence="2">
    <location>
        <begin position="2130"/>
        <end position="2141"/>
    </location>
</feature>
<feature type="compositionally biased region" description="Basic and acidic residues" evidence="2">
    <location>
        <begin position="1687"/>
        <end position="1706"/>
    </location>
</feature>
<feature type="compositionally biased region" description="Basic and acidic residues" evidence="2">
    <location>
        <begin position="1377"/>
        <end position="1439"/>
    </location>
</feature>
<feature type="compositionally biased region" description="Basic and acidic residues" evidence="2">
    <location>
        <begin position="2966"/>
        <end position="2994"/>
    </location>
</feature>
<feature type="compositionally biased region" description="Pro residues" evidence="2">
    <location>
        <begin position="13"/>
        <end position="31"/>
    </location>
</feature>
<feature type="region of interest" description="Disordered" evidence="2">
    <location>
        <begin position="2008"/>
        <end position="2063"/>
    </location>
</feature>
<feature type="compositionally biased region" description="Basic and acidic residues" evidence="2">
    <location>
        <begin position="4057"/>
        <end position="4066"/>
    </location>
</feature>
<name>A0A6J0BQB3_NEOLC</name>
<dbReference type="KEGG" id="nlo:107221539"/>
<feature type="compositionally biased region" description="Basic and acidic residues" evidence="2">
    <location>
        <begin position="1728"/>
        <end position="1745"/>
    </location>
</feature>
<feature type="compositionally biased region" description="Polar residues" evidence="2">
    <location>
        <begin position="2933"/>
        <end position="2949"/>
    </location>
</feature>
<feature type="compositionally biased region" description="Basic residues" evidence="2">
    <location>
        <begin position="1624"/>
        <end position="1635"/>
    </location>
</feature>
<feature type="compositionally biased region" description="Basic and acidic residues" evidence="2">
    <location>
        <begin position="1269"/>
        <end position="1288"/>
    </location>
</feature>
<feature type="compositionally biased region" description="Polar residues" evidence="2">
    <location>
        <begin position="1855"/>
        <end position="1867"/>
    </location>
</feature>
<feature type="compositionally biased region" description="Basic residues" evidence="2">
    <location>
        <begin position="4228"/>
        <end position="4237"/>
    </location>
</feature>
<feature type="region of interest" description="Disordered" evidence="2">
    <location>
        <begin position="2548"/>
        <end position="2618"/>
    </location>
</feature>
<feature type="compositionally biased region" description="Basic and acidic residues" evidence="2">
    <location>
        <begin position="1484"/>
        <end position="1497"/>
    </location>
</feature>
<feature type="compositionally biased region" description="Basic and acidic residues" evidence="2">
    <location>
        <begin position="4303"/>
        <end position="4335"/>
    </location>
</feature>
<feature type="compositionally biased region" description="Basic and acidic residues" evidence="2">
    <location>
        <begin position="2430"/>
        <end position="2440"/>
    </location>
</feature>
<feature type="compositionally biased region" description="Basic and acidic residues" evidence="2">
    <location>
        <begin position="3014"/>
        <end position="3028"/>
    </location>
</feature>
<feature type="compositionally biased region" description="Low complexity" evidence="2">
    <location>
        <begin position="673"/>
        <end position="687"/>
    </location>
</feature>
<feature type="compositionally biased region" description="Polar residues" evidence="2">
    <location>
        <begin position="1675"/>
        <end position="1685"/>
    </location>
</feature>
<feature type="compositionally biased region" description="Low complexity" evidence="2">
    <location>
        <begin position="122"/>
        <end position="148"/>
    </location>
</feature>
<feature type="region of interest" description="Disordered" evidence="2">
    <location>
        <begin position="1855"/>
        <end position="1899"/>
    </location>
</feature>
<sequence>MRERTPSADDSPPRAPPIPSTPPTPPNPPVISPDTTSAKLLGIDPGITLGPVICPTTSLNRSVVPKNMVASSHSLEELGVSHPASASGDRGLSESNRTAQTALDKRSRLSNVINNLRKKVPESSSQTQTQQQQQQQQQHQRQESQQQRNESDSDGRNSLERNLETLEKYVMTVLNGVIKDEAEDVAEDRIEESSTSCADDAKDDEEGAKPEKDAEEALEGAKNEAVNDPVVEEEDSEKKHSNETEDDSESEKLMDACRELMNDLLNDINNLIERKAPPDRDPEPEDNRVQIASPTSLHCSLPLEKVAPMLRSCQDYQPVTFSQSPQRSPSRPSPPMVRHLCLYCDRKFLSISLRQRHAERVHQVGGASRRSERNSRRTVQTCQYCSEKVVGDASETPESPEAVPCEIIDTLDGLFKHMVRYHPDRYYACVQCSTRYATRESLANHATEAHNTVQEKDKEAVVTRVKEQLDETLESVKKEAFVSPGSPDFDSSFYSSVSCNIRENLLHHLDGKLQANSTLVVIPVVEVKPQQQQQQQNFYESNAAQIQLPIDISLTAATPVYNKEYSNDGNENSSEYAQRPGKTRTHPRRVSFEKYNFPRKYDGKEPWSCSIKDLSKFDISTQLTLRKKQQLSDSSVGLTTGVRQVGQTDIDVGTSAGEETPVGDAHDALGTASVPSEESSPNSPRCSDLNLPEIDSKTTMFTSEFASFMRLKRWDEVVNGDADHRKVVYAELTGEWSRPRIYICGACAERHVTLKEMEEHKSCTHPNVWCSHFEFAGDQRDLYKHLFLPGKGSPTATARAAISPEKICTKCSKNCNTLAELHRHMLECAGDQTWLLGLFGNGKKKCKWRPFGSRSRRRRQRGMKRNIQNSQTPRANTPKDRQANGPRVRPSDRESIQKMLANLPPKRASRKVLREENLARSRREAAQTVQTRSRPRISTDVTSSAVQSRNKTVLKNKLLKNAKSFQRNRTRIDNIAAAIESVVTCRLAQSTSETKSTVESVKRGDESGTRMAKIQARNVMAVLSKKKNVKTKVSTIANMEHPRTRGRPFGAIRVSSRSKVNVVPEKPALKSGKPPNPKNQAPQQQAVGAKPPKNSGEAEEAGVIGRKKKVIDPVASMHASLKAKQQLRTNDGKFARSPNHSSDELPTQERYPRRHASIPRFVIPKSRIKATKEVGKKKTAKITGRVPSDGDRMPTLEPAVPVRDSELSGPEEEPEIPGRGNELPVLSPAAIGTVRRTSRASDKKDPTIEDHLDLDDVLEKSVIDVAELKNKYERENASQRKAESEKKGVRGPRSKRKTQVALSSFSASSSSLTRVKEKKNLPKRSVSVQDGYRGAQKKPAQTLVESKEIKQNPRRSGRTSSTRERRGNDAETAQDQKAVEAVEEGRDKNNTNKNPTEYKESPRRSERTSSIKDRRDEIEGSRDEPSTTLKNREKAEDAGQKQGLVMITSLNGCKPNPRQCGRTSSAKDHGEEIYAAQNQPRSSKSRDKVTEIRDDGVSAKPQGKSGRKSAQKATGENHAVKKLADHDQPISASDAEGPHLQGKLDPEEEEHSGLPKRGRGLGKRRGRIKAPEVIEKHTDEDEEAVIESPINLSLERLQRESSNSNVDSGKENSSETPIMVPKPRAVRPKKTKTGRTGRDRLTKRLGSVIGILTEGVNIPVEAQQSVVLTVQTASVNAEPATSGSQVKPEKDAVVEDKASDEEKGPVSDEALLELETRRGIDAMTGCAEKVESKSDKPEDSNDPEKNQVVQEAVPSGSCGTQATVEPLKKFEPVPGEKMTNQVELQVPFEPSNDIIMDLSRRKPKGKGSFLEKIVSKIAKQKDVLLVEGDVGSLLDNAVDELTNILDEVAPNLTESTENLTTSVNDTQARSDKAAGLSLAEKSQGESSRVEKEDEDAVPTLRDQSEAVKVCIADFVPVDDVGPTLDEDRLITTSASDNLVIHTSNEPKAKDNVKKNDDVTVSKKRAIETSTPKKNKRKSVDAEAINEVDDLPTDELCLADIMKLIQKPKTNGEKENETVARPGKRKTVSESEPRTKGRTEDLEIGLEISATEDSDSKRPKRRSCVKTSLIEEHLPLLIDDLEKTYDDDETFTKNINKRKNLQEEDAAVIELEANQVPRSNSALNNRAAKRRLIETSRQKTDDGSESSQEPERRSSKRKSSLANEKPDTCAENDFVSSENDKRDENSGSKAKNIKRITGEAEESQPDAKLEFSVIEACEKKIATKKRKCRSKSEEKSSRDDESKIEETLEESKKMKTSRSTPEKIPSLVNEHLDLDDEDSTALSEAETPADSLTKAKPESPQIFHRLRTLRQRNPKRKSLAEDHLELFDDGEEVNTEPFKVPEVGEAHHSRTRRSSKRSLNVADTEALIGSANGETISTKRKSSAESLNSKAVEVGQDLETAIINRTPKSNTPIETETPDETANSESLEPSLIKEHLDLSDKNEEEVPIDDPEESDGKLNESIPVSETDVTTEISAEDDQLQQIPKKRGTANFAVGHTKNGEILIVEKKKKLTKEAARFFCEVCATSFTRKSSLKKHNLSQSHLVQIAKSEKNSEIEIAQGEEAAEKEDPEDEDRTRDYWGSEDSLDDVDETPVVDPLGSNPDDTALHRAPRNPLTPQISEEEALEEELLDEEICKITENMTHDDFVLTDHISPEPDTAVSVTVKSKNLKKDELPALDAHKAKKRRNLAEEHLDLDSPSPQPKLNKETDLEPSPPESPIFGTDTPCKSVSRTENLSLEFRRPGSDPEESDLAEKTKEASPGSLQKTDGTDLPAVKHPLVSIPVKIQRDVLASSNLNIDDDSSSDRPLAEILSKSRNSQLSEVFNQKVEELSVSSKTKKSTDPHLGLVNATEKPNGSKSRKAAAEFESDESAINTEVSVDVRKLLKNQEVSDSKPGESQREVSPSNDKFENEKPSVRKVQPRKSRSVRPKRRRNVTPSSGSESSEAENMSSDSRNKNKIVKSVFGRVFGGEKSEKVQDKVKEVLDDWDSRSDDDVRRRGASLSSEDSKKRRNRSRAKTREDEKRANGESRVSRRSKKRAEERISKAFEEEAVSVGNQNGLSENGHEELVETTKEERAAKPGADEWPIFGTKSEISDTKQPLGTGDERNVVSEAENSMNRASLPEWASLLPSPSPPSSPAQSSVAPSSVRNRSPTPDRNSQSSDSSESEDDGPRCRLSPLYIRNTPDTSMDSVASDANGDFVADDKAQKKLPLVDTPVVKLAEEHQVVTIAPTDALEDNAIDVPRPALIHAAASLQKPRQVKVLNCDEKLFVECCSRLKTSENELRGAKKIQLDHSDAYRKKDTVDGSGFRSICDRFRDAESQNSLGSLLESVNQLLGEERYANNEKDYSKHATHHRRSENSSRSVSPDLEASCILPDNLGYEDSLDVAFEHNNKLRDKIQQRMRESENLIASSFPREANNPTTRHPSHGDLNSPHGVAHPASTVHADEPRIASCVAKGLDDHHHHHTSKNASLESAGFKQKMTSTLGGLLDKLALSNLLHDTTKHDHNGSTPMTVLAELACARAPSATKIGELEPKVLDSMPTDRKDIPIRRIRNPIKELFERKKELNDRNQSDRTRAVVVAVAALKELNVHRHRNKNTTTAKKARRQQRSQEFPLVRKSPYSGMAEKKKRRDISSEKKEPLVIRSDKVKDVYDFDDEESQAEVAMPSVVSFRSKVTPLEVDVASLASKAIVQTLDNGKEADILGRRLESMIDRKFKEVEKSAPKTKGALKAFQNDRGAPKDAEIDPGTKKAKEPSDVKLEDQAAGPMDDFVQRGKQGSKRNSEFRKRSKSKKRGKTSRKKSRPSAWYENDSSDEFITAAKTEDVGVGISKSQRTCSKGKQNLFAELSSTSSESEEEVELDYDCGSTDVLPDEIDAAEKPTRDKSPNDRLCQQTEEHKTRNYSETKKSESEMSDHPLVIDERRESDEESNARNNYEPSFEMDDLYREDSSDEGDAECPVFEEVDKVVEDNSEVLPKSKFLKEDELIPLEEALDLLDQPGTLEESTSRSKDKGKKFLTDRETEGDNISVAKGEELVENYAGSPTNEKIDEDETVQLPEKLPGNEKPEKASDNLPLHVFLSRKVQESKKRKQQHLKKLQEEQERILLELQPTRRQRKCAIGKQGLLAEISSSSSDEGGSGLRKYHDKDRSSDTSEKPRRQKRESREKRKERYIEKKHEQIIAKEQKAIQEEILRELGKKKDGRTTPVMDSVKSFEGGEFDQDEIKEGAESKMSPKKQKKQKPQRAGSVLGDSMEKTADTTREKTCINEPPSKTKKQSKPDQKSPKKTSSSSSRSKKHSTGGKSAAEFNGKETKDSKDRRSSGMKRDSTDEELRTTKSWNKVEEGVGVAIGRRKRAAANQLYYWSSSSDEEEEIVEEPLANAEEEDDRQEQHGWIVGDSHKRMITMLAMEKQLKEKRRRSEDEFEPNKAKNKKHRNSTS</sequence>
<feature type="region of interest" description="Disordered" evidence="2">
    <location>
        <begin position="849"/>
        <end position="943"/>
    </location>
</feature>
<feature type="compositionally biased region" description="Acidic residues" evidence="2">
    <location>
        <begin position="2561"/>
        <end position="2571"/>
    </location>
</feature>
<feature type="compositionally biased region" description="Basic and acidic residues" evidence="2">
    <location>
        <begin position="3735"/>
        <end position="3759"/>
    </location>
</feature>
<dbReference type="Proteomes" id="UP000829291">
    <property type="component" value="Chromosome 4"/>
</dbReference>
<organism evidence="5">
    <name type="scientific">Neodiprion lecontei</name>
    <name type="common">Redheaded pine sawfly</name>
    <dbReference type="NCBI Taxonomy" id="441921"/>
    <lineage>
        <taxon>Eukaryota</taxon>
        <taxon>Metazoa</taxon>
        <taxon>Ecdysozoa</taxon>
        <taxon>Arthropoda</taxon>
        <taxon>Hexapoda</taxon>
        <taxon>Insecta</taxon>
        <taxon>Pterygota</taxon>
        <taxon>Neoptera</taxon>
        <taxon>Endopterygota</taxon>
        <taxon>Hymenoptera</taxon>
        <taxon>Tenthredinoidea</taxon>
        <taxon>Diprionidae</taxon>
        <taxon>Diprioninae</taxon>
        <taxon>Neodiprion</taxon>
    </lineage>
</organism>
<feature type="region of interest" description="Disordered" evidence="2">
    <location>
        <begin position="652"/>
        <end position="689"/>
    </location>
</feature>
<feature type="compositionally biased region" description="Acidic residues" evidence="2">
    <location>
        <begin position="2441"/>
        <end position="2452"/>
    </location>
</feature>
<protein>
    <submittedName>
        <fullName evidence="5">Uncharacterized protein LOC107221539 isoform X2</fullName>
    </submittedName>
</protein>
<keyword evidence="4" id="KW-1185">Reference proteome</keyword>
<feature type="region of interest" description="Disordered" evidence="2">
    <location>
        <begin position="563"/>
        <end position="591"/>
    </location>
</feature>
<feature type="region of interest" description="Disordered" evidence="2">
    <location>
        <begin position="3344"/>
        <end position="3364"/>
    </location>
</feature>
<feature type="region of interest" description="Disordered" evidence="2">
    <location>
        <begin position="2828"/>
        <end position="3192"/>
    </location>
</feature>
<dbReference type="InParanoid" id="A0A6J0BQB3"/>
<feature type="region of interest" description="Disordered" evidence="2">
    <location>
        <begin position="2111"/>
        <end position="2302"/>
    </location>
</feature>
<feature type="region of interest" description="Disordered" evidence="2">
    <location>
        <begin position="2336"/>
        <end position="2469"/>
    </location>
</feature>
<feature type="region of interest" description="Disordered" evidence="2">
    <location>
        <begin position="4360"/>
        <end position="4386"/>
    </location>
</feature>
<feature type="compositionally biased region" description="Basic residues" evidence="2">
    <location>
        <begin position="4423"/>
        <end position="4433"/>
    </location>
</feature>
<feature type="region of interest" description="Disordered" evidence="2">
    <location>
        <begin position="1042"/>
        <end position="1103"/>
    </location>
</feature>
<dbReference type="PROSITE" id="PS50157">
    <property type="entry name" value="ZINC_FINGER_C2H2_2"/>
    <property type="match status" value="2"/>
</dbReference>
<feature type="region of interest" description="Disordered" evidence="2">
    <location>
        <begin position="1269"/>
        <end position="1640"/>
    </location>
</feature>
<feature type="compositionally biased region" description="Basic and acidic residues" evidence="2">
    <location>
        <begin position="3060"/>
        <end position="3079"/>
    </location>
</feature>
<reference evidence="5" key="1">
    <citation type="submission" date="2025-08" db="UniProtKB">
        <authorList>
            <consortium name="RefSeq"/>
        </authorList>
    </citation>
    <scope>IDENTIFICATION</scope>
    <source>
        <tissue evidence="5">Thorax and Abdomen</tissue>
    </source>
</reference>
<feature type="region of interest" description="Disordered" evidence="2">
    <location>
        <begin position="3714"/>
        <end position="3812"/>
    </location>
</feature>
<feature type="compositionally biased region" description="Polar residues" evidence="2">
    <location>
        <begin position="866"/>
        <end position="875"/>
    </location>
</feature>
<feature type="compositionally biased region" description="Acidic residues" evidence="2">
    <location>
        <begin position="4362"/>
        <end position="4382"/>
    </location>
</feature>
<feature type="domain" description="C2H2-type" evidence="3">
    <location>
        <begin position="427"/>
        <end position="455"/>
    </location>
</feature>
<accession>A0A6J0BQB3</accession>
<feature type="domain" description="C2H2-type" evidence="3">
    <location>
        <begin position="2517"/>
        <end position="2541"/>
    </location>
</feature>
<feature type="compositionally biased region" description="Basic and acidic residues" evidence="2">
    <location>
        <begin position="3891"/>
        <end position="3922"/>
    </location>
</feature>
<evidence type="ECO:0000256" key="2">
    <source>
        <dbReference type="SAM" id="MobiDB-lite"/>
    </source>
</evidence>
<feature type="compositionally biased region" description="Basic and acidic residues" evidence="2">
    <location>
        <begin position="1569"/>
        <end position="1579"/>
    </location>
</feature>
<feature type="compositionally biased region" description="Acidic residues" evidence="2">
    <location>
        <begin position="3850"/>
        <end position="3859"/>
    </location>
</feature>
<dbReference type="SMART" id="SM00355">
    <property type="entry name" value="ZnF_C2H2"/>
    <property type="match status" value="5"/>
</dbReference>
<evidence type="ECO:0000259" key="3">
    <source>
        <dbReference type="PROSITE" id="PS50157"/>
    </source>
</evidence>
<feature type="region of interest" description="Disordered" evidence="2">
    <location>
        <begin position="1675"/>
        <end position="1761"/>
    </location>
</feature>
<keyword evidence="1" id="KW-0863">Zinc-finger</keyword>